<keyword evidence="2" id="KW-1185">Reference proteome</keyword>
<sequence length="101" mass="11000">MSESGSAFFESWDDRVDTPLAINGSSDSAFFESGDDRVDTPLVINGSSAWRVGILTGFVFLEVETQSNFLFEADVEDLLDLSLCPPRGLVTIDSAMTQQTN</sequence>
<organism evidence="1 2">
    <name type="scientific">Patella caerulea</name>
    <name type="common">Rayed Mediterranean limpet</name>
    <dbReference type="NCBI Taxonomy" id="87958"/>
    <lineage>
        <taxon>Eukaryota</taxon>
        <taxon>Metazoa</taxon>
        <taxon>Spiralia</taxon>
        <taxon>Lophotrochozoa</taxon>
        <taxon>Mollusca</taxon>
        <taxon>Gastropoda</taxon>
        <taxon>Patellogastropoda</taxon>
        <taxon>Patelloidea</taxon>
        <taxon>Patellidae</taxon>
        <taxon>Patella</taxon>
    </lineage>
</organism>
<dbReference type="Proteomes" id="UP001347796">
    <property type="component" value="Unassembled WGS sequence"/>
</dbReference>
<comment type="caution">
    <text evidence="1">The sequence shown here is derived from an EMBL/GenBank/DDBJ whole genome shotgun (WGS) entry which is preliminary data.</text>
</comment>
<protein>
    <submittedName>
        <fullName evidence="1">Uncharacterized protein</fullName>
    </submittedName>
</protein>
<reference evidence="1 2" key="1">
    <citation type="submission" date="2024-01" db="EMBL/GenBank/DDBJ databases">
        <title>The genome of the rayed Mediterranean limpet Patella caerulea (Linnaeus, 1758).</title>
        <authorList>
            <person name="Anh-Thu Weber A."/>
            <person name="Halstead-Nussloch G."/>
        </authorList>
    </citation>
    <scope>NUCLEOTIDE SEQUENCE [LARGE SCALE GENOMIC DNA]</scope>
    <source>
        <strain evidence="1">AATW-2023a</strain>
        <tissue evidence="1">Whole specimen</tissue>
    </source>
</reference>
<proteinExistence type="predicted"/>
<gene>
    <name evidence="1" type="ORF">SNE40_020009</name>
</gene>
<name>A0AAN8G1X9_PATCE</name>
<dbReference type="AlphaFoldDB" id="A0AAN8G1X9"/>
<evidence type="ECO:0000313" key="2">
    <source>
        <dbReference type="Proteomes" id="UP001347796"/>
    </source>
</evidence>
<accession>A0AAN8G1X9</accession>
<evidence type="ECO:0000313" key="1">
    <source>
        <dbReference type="EMBL" id="KAK6168837.1"/>
    </source>
</evidence>
<dbReference type="EMBL" id="JAZGQO010000015">
    <property type="protein sequence ID" value="KAK6168837.1"/>
    <property type="molecule type" value="Genomic_DNA"/>
</dbReference>